<evidence type="ECO:0000256" key="4">
    <source>
        <dbReference type="ARBA" id="ARBA00013244"/>
    </source>
</evidence>
<keyword evidence="8" id="KW-0443">Lipid metabolism</keyword>
<dbReference type="GO" id="GO:0006071">
    <property type="term" value="P:glycerol metabolic process"/>
    <property type="evidence" value="ECO:0007669"/>
    <property type="project" value="UniProtKB-KW"/>
</dbReference>
<dbReference type="NCBIfam" id="TIGR02946">
    <property type="entry name" value="acyl_WS_DGAT"/>
    <property type="match status" value="1"/>
</dbReference>
<name>A0A170PDD4_9CHLR</name>
<dbReference type="UniPathway" id="UPA00282"/>
<evidence type="ECO:0000256" key="8">
    <source>
        <dbReference type="ARBA" id="ARBA00023098"/>
    </source>
</evidence>
<evidence type="ECO:0000259" key="11">
    <source>
        <dbReference type="Pfam" id="PF03007"/>
    </source>
</evidence>
<feature type="domain" description="O-acyltransferase WSD1 C-terminal" evidence="12">
    <location>
        <begin position="317"/>
        <end position="459"/>
    </location>
</feature>
<protein>
    <recommendedName>
        <fullName evidence="4">diacylglycerol O-acyltransferase</fullName>
        <ecNumber evidence="4">2.3.1.20</ecNumber>
    </recommendedName>
</protein>
<dbReference type="GO" id="GO:0005886">
    <property type="term" value="C:plasma membrane"/>
    <property type="evidence" value="ECO:0007669"/>
    <property type="project" value="TreeGrafter"/>
</dbReference>
<comment type="pathway">
    <text evidence="1">Glycerolipid metabolism; triacylglycerol biosynthesis.</text>
</comment>
<dbReference type="EC" id="2.3.1.20" evidence="4"/>
<dbReference type="OrthoDB" id="139187at2"/>
<dbReference type="Pfam" id="PF06974">
    <property type="entry name" value="WS_DGAT_C"/>
    <property type="match status" value="1"/>
</dbReference>
<evidence type="ECO:0000256" key="1">
    <source>
        <dbReference type="ARBA" id="ARBA00004771"/>
    </source>
</evidence>
<evidence type="ECO:0000259" key="12">
    <source>
        <dbReference type="Pfam" id="PF06974"/>
    </source>
</evidence>
<keyword evidence="14" id="KW-1185">Reference proteome</keyword>
<dbReference type="KEGG" id="pbf:CFX0092_A0086"/>
<dbReference type="InterPro" id="IPR045034">
    <property type="entry name" value="O-acyltransferase_WSD1-like"/>
</dbReference>
<dbReference type="GO" id="GO:0004144">
    <property type="term" value="F:diacylglycerol O-acyltransferase activity"/>
    <property type="evidence" value="ECO:0007669"/>
    <property type="project" value="UniProtKB-EC"/>
</dbReference>
<keyword evidence="7" id="KW-0319">Glycerol metabolism</keyword>
<reference evidence="13" key="1">
    <citation type="submission" date="2016-01" db="EMBL/GenBank/DDBJ databases">
        <authorList>
            <person name="Mcilroy J.S."/>
            <person name="Karst M S."/>
            <person name="Albertsen M."/>
        </authorList>
    </citation>
    <scope>NUCLEOTIDE SEQUENCE</scope>
    <source>
        <strain evidence="13">Cfx-K</strain>
    </source>
</reference>
<keyword evidence="6 13" id="KW-0808">Transferase</keyword>
<proteinExistence type="inferred from homology"/>
<evidence type="ECO:0000313" key="14">
    <source>
        <dbReference type="Proteomes" id="UP000215027"/>
    </source>
</evidence>
<evidence type="ECO:0000256" key="5">
    <source>
        <dbReference type="ARBA" id="ARBA00022516"/>
    </source>
</evidence>
<evidence type="ECO:0000256" key="10">
    <source>
        <dbReference type="ARBA" id="ARBA00048109"/>
    </source>
</evidence>
<dbReference type="Pfam" id="PF03007">
    <property type="entry name" value="WS_DGAT_cat"/>
    <property type="match status" value="1"/>
</dbReference>
<dbReference type="InterPro" id="IPR023213">
    <property type="entry name" value="CAT-like_dom_sf"/>
</dbReference>
<dbReference type="PANTHER" id="PTHR31650:SF1">
    <property type="entry name" value="WAX ESTER SYNTHASE_DIACYLGLYCEROL ACYLTRANSFERASE 4-RELATED"/>
    <property type="match status" value="1"/>
</dbReference>
<dbReference type="PANTHER" id="PTHR31650">
    <property type="entry name" value="O-ACYLTRANSFERASE (WSD1-LIKE) FAMILY PROTEIN"/>
    <property type="match status" value="1"/>
</dbReference>
<evidence type="ECO:0000256" key="2">
    <source>
        <dbReference type="ARBA" id="ARBA00005189"/>
    </source>
</evidence>
<comment type="catalytic activity">
    <reaction evidence="10">
        <text>an acyl-CoA + a 1,2-diacyl-sn-glycerol = a triacyl-sn-glycerol + CoA</text>
        <dbReference type="Rhea" id="RHEA:10868"/>
        <dbReference type="ChEBI" id="CHEBI:17815"/>
        <dbReference type="ChEBI" id="CHEBI:57287"/>
        <dbReference type="ChEBI" id="CHEBI:58342"/>
        <dbReference type="ChEBI" id="CHEBI:64615"/>
        <dbReference type="EC" id="2.3.1.20"/>
    </reaction>
</comment>
<dbReference type="InterPro" id="IPR009721">
    <property type="entry name" value="O-acyltransferase_WSD1_C"/>
</dbReference>
<evidence type="ECO:0000313" key="13">
    <source>
        <dbReference type="EMBL" id="CUS01967.2"/>
    </source>
</evidence>
<gene>
    <name evidence="13" type="ORF">CFX0092_A0086</name>
</gene>
<feature type="domain" description="O-acyltransferase WSD1-like N-terminal" evidence="11">
    <location>
        <begin position="8"/>
        <end position="274"/>
    </location>
</feature>
<evidence type="ECO:0000256" key="6">
    <source>
        <dbReference type="ARBA" id="ARBA00022679"/>
    </source>
</evidence>
<keyword evidence="5" id="KW-0444">Lipid biosynthesis</keyword>
<accession>A0A170PDD4</accession>
<dbReference type="GO" id="GO:0019432">
    <property type="term" value="P:triglyceride biosynthetic process"/>
    <property type="evidence" value="ECO:0007669"/>
    <property type="project" value="UniProtKB-UniPathway"/>
</dbReference>
<dbReference type="InterPro" id="IPR004255">
    <property type="entry name" value="O-acyltransferase_WSD1_N"/>
</dbReference>
<dbReference type="RefSeq" id="WP_095041634.1">
    <property type="nucleotide sequence ID" value="NZ_LN890655.1"/>
</dbReference>
<evidence type="ECO:0000256" key="7">
    <source>
        <dbReference type="ARBA" id="ARBA00022798"/>
    </source>
</evidence>
<organism evidence="13 14">
    <name type="scientific">Candidatus Promineifilum breve</name>
    <dbReference type="NCBI Taxonomy" id="1806508"/>
    <lineage>
        <taxon>Bacteria</taxon>
        <taxon>Bacillati</taxon>
        <taxon>Chloroflexota</taxon>
        <taxon>Ardenticatenia</taxon>
        <taxon>Candidatus Promineifilales</taxon>
        <taxon>Candidatus Promineifilaceae</taxon>
        <taxon>Candidatus Promineifilum</taxon>
    </lineage>
</organism>
<comment type="pathway">
    <text evidence="2">Lipid metabolism.</text>
</comment>
<comment type="similarity">
    <text evidence="3">Belongs to the long-chain O-acyltransferase family.</text>
</comment>
<keyword evidence="9 13" id="KW-0012">Acyltransferase</keyword>
<dbReference type="EMBL" id="LN890655">
    <property type="protein sequence ID" value="CUS01967.2"/>
    <property type="molecule type" value="Genomic_DNA"/>
</dbReference>
<dbReference type="Proteomes" id="UP000215027">
    <property type="component" value="Chromosome I"/>
</dbReference>
<evidence type="ECO:0000256" key="3">
    <source>
        <dbReference type="ARBA" id="ARBA00009587"/>
    </source>
</evidence>
<dbReference type="SUPFAM" id="SSF52777">
    <property type="entry name" value="CoA-dependent acyltransferases"/>
    <property type="match status" value="1"/>
</dbReference>
<sequence length="472" mass="51458">MARKIEIMSPVDVAWLSMEEPTNLMMVNSVILFDRPLNIDRVRQVLEYRWLRYERFRQRVVQPPVPFMRPYWETDPHFNLDLHLQRIALPAPGDRAALQGVVSDLMSTPLDFSRPPWKFYIIENYGDGCAVMARLHHCLADGMALVAVFLSMTDFYPDAPLVPAEPANPLPESGLLGSLARDAGQTLGLARRMTGRVLHGAVGALQEPERLRTAGEQGAGLGLAATRLLARSADPTTRLKGKLGVMKRAAWSGAIPLADVKLIKNNLGGTVNDVLVTAVAGGLRRYLLGKGDNPDELEIRAAVPVNLRGEEDNGKLGNKFGLVFVGLPISIEEPLMRLSEVRRRMGDLKRSAEAPVTLGILGMMGVGTDAFREFVVNTLEPKATIVLTNVPGPPIPLYLAGEKISEMMFWVPQAGRLSVGISILSYAGNVFLGVATDAGLVPDPEVILAGIYEELERMKVIARAVVAGNGHK</sequence>
<dbReference type="Gene3D" id="3.30.559.10">
    <property type="entry name" value="Chloramphenicol acetyltransferase-like domain"/>
    <property type="match status" value="1"/>
</dbReference>
<dbReference type="InterPro" id="IPR014292">
    <property type="entry name" value="Acyl_transf_WS/DGAT"/>
</dbReference>
<dbReference type="AlphaFoldDB" id="A0A170PDD4"/>
<evidence type="ECO:0000256" key="9">
    <source>
        <dbReference type="ARBA" id="ARBA00023315"/>
    </source>
</evidence>